<dbReference type="GO" id="GO:0006508">
    <property type="term" value="P:proteolysis"/>
    <property type="evidence" value="ECO:0007669"/>
    <property type="project" value="UniProtKB-KW"/>
</dbReference>
<reference evidence="7 8" key="1">
    <citation type="journal article" date="2017" name="Biotechnol. Biofuels">
        <title>Differential beta-glucosidase expression as a function of carbon source availability in Talaromyces amestolkiae: a genomic and proteomic approach.</title>
        <authorList>
            <person name="de Eugenio L.I."/>
            <person name="Mendez-Liter J.A."/>
            <person name="Nieto-Dominguez M."/>
            <person name="Alonso L."/>
            <person name="Gil-Munoz J."/>
            <person name="Barriuso J."/>
            <person name="Prieto A."/>
            <person name="Martinez M.J."/>
        </authorList>
    </citation>
    <scope>NUCLEOTIDE SEQUENCE [LARGE SCALE GENOMIC DNA]</scope>
    <source>
        <strain evidence="7 8">CIB</strain>
    </source>
</reference>
<evidence type="ECO:0000256" key="4">
    <source>
        <dbReference type="RuleBase" id="RU000454"/>
    </source>
</evidence>
<evidence type="ECO:0000259" key="6">
    <source>
        <dbReference type="PROSITE" id="PS51767"/>
    </source>
</evidence>
<dbReference type="PANTHER" id="PTHR47966:SF2">
    <property type="entry name" value="ASPERGILLOPEPSIN-1-RELATED"/>
    <property type="match status" value="1"/>
</dbReference>
<keyword evidence="8" id="KW-1185">Reference proteome</keyword>
<comment type="caution">
    <text evidence="7">The sequence shown here is derived from an EMBL/GenBank/DDBJ whole genome shotgun (WGS) entry which is preliminary data.</text>
</comment>
<keyword evidence="3 4" id="KW-0378">Hydrolase</keyword>
<dbReference type="EMBL" id="MIKG01000007">
    <property type="protein sequence ID" value="RAO68424.1"/>
    <property type="molecule type" value="Genomic_DNA"/>
</dbReference>
<evidence type="ECO:0000256" key="5">
    <source>
        <dbReference type="SAM" id="SignalP"/>
    </source>
</evidence>
<accession>A0A364KY10</accession>
<feature type="signal peptide" evidence="5">
    <location>
        <begin position="1"/>
        <end position="20"/>
    </location>
</feature>
<evidence type="ECO:0000313" key="8">
    <source>
        <dbReference type="Proteomes" id="UP000249363"/>
    </source>
</evidence>
<dbReference type="InterPro" id="IPR021109">
    <property type="entry name" value="Peptidase_aspartic_dom_sf"/>
</dbReference>
<dbReference type="PROSITE" id="PS00141">
    <property type="entry name" value="ASP_PROTEASE"/>
    <property type="match status" value="1"/>
</dbReference>
<dbReference type="Proteomes" id="UP000249363">
    <property type="component" value="Unassembled WGS sequence"/>
</dbReference>
<dbReference type="PANTHER" id="PTHR47966">
    <property type="entry name" value="BETA-SITE APP-CLEAVING ENZYME, ISOFORM A-RELATED"/>
    <property type="match status" value="1"/>
</dbReference>
<feature type="domain" description="Peptidase A1" evidence="6">
    <location>
        <begin position="17"/>
        <end position="345"/>
    </location>
</feature>
<evidence type="ECO:0000256" key="1">
    <source>
        <dbReference type="ARBA" id="ARBA00007447"/>
    </source>
</evidence>
<name>A0A364KY10_TALAM</name>
<dbReference type="PROSITE" id="PS51767">
    <property type="entry name" value="PEPTIDASE_A1"/>
    <property type="match status" value="1"/>
</dbReference>
<comment type="similarity">
    <text evidence="1 4">Belongs to the peptidase A1 family.</text>
</comment>
<dbReference type="STRING" id="1196081.A0A364KY10"/>
<evidence type="ECO:0000313" key="7">
    <source>
        <dbReference type="EMBL" id="RAO68424.1"/>
    </source>
</evidence>
<dbReference type="InterPro" id="IPR001461">
    <property type="entry name" value="Aspartic_peptidase_A1"/>
</dbReference>
<gene>
    <name evidence="7" type="ORF">BHQ10_004436</name>
</gene>
<dbReference type="GO" id="GO:0004190">
    <property type="term" value="F:aspartic-type endopeptidase activity"/>
    <property type="evidence" value="ECO:0007669"/>
    <property type="project" value="UniProtKB-KW"/>
</dbReference>
<dbReference type="Pfam" id="PF00026">
    <property type="entry name" value="Asp"/>
    <property type="match status" value="1"/>
</dbReference>
<protein>
    <recommendedName>
        <fullName evidence="6">Peptidase A1 domain-containing protein</fullName>
    </recommendedName>
</protein>
<organism evidence="7 8">
    <name type="scientific">Talaromyces amestolkiae</name>
    <dbReference type="NCBI Taxonomy" id="1196081"/>
    <lineage>
        <taxon>Eukaryota</taxon>
        <taxon>Fungi</taxon>
        <taxon>Dikarya</taxon>
        <taxon>Ascomycota</taxon>
        <taxon>Pezizomycotina</taxon>
        <taxon>Eurotiomycetes</taxon>
        <taxon>Eurotiomycetidae</taxon>
        <taxon>Eurotiales</taxon>
        <taxon>Trichocomaceae</taxon>
        <taxon>Talaromyces</taxon>
        <taxon>Talaromyces sect. Talaromyces</taxon>
    </lineage>
</organism>
<dbReference type="PRINTS" id="PR00792">
    <property type="entry name" value="PEPSIN"/>
</dbReference>
<dbReference type="AlphaFoldDB" id="A0A364KY10"/>
<keyword evidence="2 4" id="KW-0064">Aspartyl protease</keyword>
<evidence type="ECO:0000256" key="2">
    <source>
        <dbReference type="ARBA" id="ARBA00022750"/>
    </source>
</evidence>
<dbReference type="RefSeq" id="XP_040732940.1">
    <property type="nucleotide sequence ID" value="XM_040876801.1"/>
</dbReference>
<dbReference type="InterPro" id="IPR001969">
    <property type="entry name" value="Aspartic_peptidase_AS"/>
</dbReference>
<proteinExistence type="inferred from homology"/>
<dbReference type="GeneID" id="63793652"/>
<dbReference type="InterPro" id="IPR033121">
    <property type="entry name" value="PEPTIDASE_A1"/>
</dbReference>
<dbReference type="Gene3D" id="2.40.70.10">
    <property type="entry name" value="Acid Proteases"/>
    <property type="match status" value="2"/>
</dbReference>
<feature type="chain" id="PRO_5016859604" description="Peptidase A1 domain-containing protein" evidence="5">
    <location>
        <begin position="21"/>
        <end position="352"/>
    </location>
</feature>
<keyword evidence="4" id="KW-0645">Protease</keyword>
<keyword evidence="5" id="KW-0732">Signal</keyword>
<evidence type="ECO:0000256" key="3">
    <source>
        <dbReference type="ARBA" id="ARBA00022801"/>
    </source>
</evidence>
<dbReference type="OrthoDB" id="2747330at2759"/>
<sequence>MSLVFLEIILLLCILSFSNASSYKRDNRTMTFTITQQANPNFIRNASVTHFADLAQYNVIINSTYAAALSASIAAAGGQTGSTSALGLAYESEYVCQVTIGDQDLYLDFDTGSSDLTSVDQGVEVALYVSPKFALDYFTSGLLGLAFSSLNTASPVQQLTYFESILPTLEEPLFTANLKHGAPGNYNFGYIDPTEYTGSIAWTPVTMPYGYYAYWQLDLSGYQISSNPYIETPINGIADTGTTLLYLPNDVVTAYYAAVPGSVFDENEAAWLFPCSATLPDFIFGIAEYRGVVPGDYMNYEPVDDVWCYGGIQPDTDLGFSIFGDILLKAQFVVFDHSGPRLGFANKLLKPT</sequence>
<dbReference type="SUPFAM" id="SSF50630">
    <property type="entry name" value="Acid proteases"/>
    <property type="match status" value="1"/>
</dbReference>